<reference evidence="2" key="1">
    <citation type="submission" date="2021-05" db="EMBL/GenBank/DDBJ databases">
        <authorList>
            <person name="Alioto T."/>
            <person name="Alioto T."/>
            <person name="Gomez Garrido J."/>
        </authorList>
    </citation>
    <scope>NUCLEOTIDE SEQUENCE</scope>
</reference>
<dbReference type="EMBL" id="HBUE01299251">
    <property type="protein sequence ID" value="CAG6578000.1"/>
    <property type="molecule type" value="Transcribed_RNA"/>
</dbReference>
<dbReference type="EMBL" id="HBUE01299244">
    <property type="protein sequence ID" value="CAG6577998.1"/>
    <property type="molecule type" value="Transcribed_RNA"/>
</dbReference>
<dbReference type="AlphaFoldDB" id="A0A8D8JQ08"/>
<dbReference type="EMBL" id="HBUE01193299">
    <property type="protein sequence ID" value="CAG6526288.1"/>
    <property type="molecule type" value="Transcribed_RNA"/>
</dbReference>
<protein>
    <submittedName>
        <fullName evidence="2">(northern house mosquito) hypothetical protein</fullName>
    </submittedName>
</protein>
<evidence type="ECO:0000256" key="1">
    <source>
        <dbReference type="SAM" id="MobiDB-lite"/>
    </source>
</evidence>
<name>A0A8D8JQ08_CULPI</name>
<feature type="region of interest" description="Disordered" evidence="1">
    <location>
        <begin position="104"/>
        <end position="123"/>
    </location>
</feature>
<accession>A0A8D8JQ08</accession>
<evidence type="ECO:0000313" key="2">
    <source>
        <dbReference type="EMBL" id="CAG6578000.1"/>
    </source>
</evidence>
<sequence length="123" mass="13755">MKDSDGSRRHWTTVATFGTECSANTPHIFSHSFGSLSTEFRLIFGFIAVRRSERDNAPKKKGSPRWVPDLIRAGRSWARNFGFARTVMMELCVGIRANHEANTDEPDGVTLAAISTDEPTRLE</sequence>
<proteinExistence type="predicted"/>
<dbReference type="EMBL" id="HBUE01193292">
    <property type="protein sequence ID" value="CAG6526286.1"/>
    <property type="molecule type" value="Transcribed_RNA"/>
</dbReference>
<organism evidence="2">
    <name type="scientific">Culex pipiens</name>
    <name type="common">House mosquito</name>
    <dbReference type="NCBI Taxonomy" id="7175"/>
    <lineage>
        <taxon>Eukaryota</taxon>
        <taxon>Metazoa</taxon>
        <taxon>Ecdysozoa</taxon>
        <taxon>Arthropoda</taxon>
        <taxon>Hexapoda</taxon>
        <taxon>Insecta</taxon>
        <taxon>Pterygota</taxon>
        <taxon>Neoptera</taxon>
        <taxon>Endopterygota</taxon>
        <taxon>Diptera</taxon>
        <taxon>Nematocera</taxon>
        <taxon>Culicoidea</taxon>
        <taxon>Culicidae</taxon>
        <taxon>Culicinae</taxon>
        <taxon>Culicini</taxon>
        <taxon>Culex</taxon>
        <taxon>Culex</taxon>
    </lineage>
</organism>